<dbReference type="EMBL" id="JAKCXM010000043">
    <property type="protein sequence ID" value="KAJ0405559.1"/>
    <property type="molecule type" value="Genomic_DNA"/>
</dbReference>
<protein>
    <submittedName>
        <fullName evidence="2">Uncharacterized protein</fullName>
    </submittedName>
</protein>
<evidence type="ECO:0000256" key="1">
    <source>
        <dbReference type="SAM" id="MobiDB-lite"/>
    </source>
</evidence>
<organism evidence="2 3">
    <name type="scientific">Pythium insidiosum</name>
    <name type="common">Pythiosis disease agent</name>
    <dbReference type="NCBI Taxonomy" id="114742"/>
    <lineage>
        <taxon>Eukaryota</taxon>
        <taxon>Sar</taxon>
        <taxon>Stramenopiles</taxon>
        <taxon>Oomycota</taxon>
        <taxon>Peronosporomycetes</taxon>
        <taxon>Pythiales</taxon>
        <taxon>Pythiaceae</taxon>
        <taxon>Pythium</taxon>
    </lineage>
</organism>
<proteinExistence type="predicted"/>
<dbReference type="Proteomes" id="UP001209570">
    <property type="component" value="Unassembled WGS sequence"/>
</dbReference>
<gene>
    <name evidence="2" type="ORF">P43SY_009608</name>
</gene>
<reference evidence="2" key="1">
    <citation type="submission" date="2021-12" db="EMBL/GenBank/DDBJ databases">
        <title>Prjna785345.</title>
        <authorList>
            <person name="Rujirawat T."/>
            <person name="Krajaejun T."/>
        </authorList>
    </citation>
    <scope>NUCLEOTIDE SEQUENCE</scope>
    <source>
        <strain evidence="2">Pi057C3</strain>
    </source>
</reference>
<feature type="compositionally biased region" description="Low complexity" evidence="1">
    <location>
        <begin position="185"/>
        <end position="194"/>
    </location>
</feature>
<accession>A0AAD5LLX3</accession>
<evidence type="ECO:0000313" key="3">
    <source>
        <dbReference type="Proteomes" id="UP001209570"/>
    </source>
</evidence>
<feature type="region of interest" description="Disordered" evidence="1">
    <location>
        <begin position="185"/>
        <end position="211"/>
    </location>
</feature>
<sequence>MVTTTPLDAVAELQRLVAKLAPAVRPQVLPKGAAYGLDLLLSLCASDELRQSLRDELNKHRPSGRSADAAPFVVGTLDVEKKVFSIDSVQWLEGDDALIHQFPRFIELQLESPEQAKDVISHFLTTNGHSVDDVMTAQQCFNAAFALQTLLRAFPKPQVAVRGTVVDVREASDVRRVLELLYPRAAAASASSSSGDKKSKKSKNNKKRQRQ</sequence>
<evidence type="ECO:0000313" key="2">
    <source>
        <dbReference type="EMBL" id="KAJ0405559.1"/>
    </source>
</evidence>
<name>A0AAD5LLX3_PYTIN</name>
<dbReference type="AlphaFoldDB" id="A0AAD5LLX3"/>
<feature type="compositionally biased region" description="Basic residues" evidence="1">
    <location>
        <begin position="198"/>
        <end position="211"/>
    </location>
</feature>
<keyword evidence="3" id="KW-1185">Reference proteome</keyword>
<comment type="caution">
    <text evidence="2">The sequence shown here is derived from an EMBL/GenBank/DDBJ whole genome shotgun (WGS) entry which is preliminary data.</text>
</comment>